<evidence type="ECO:0000313" key="3">
    <source>
        <dbReference type="EMBL" id="WOK92797.1"/>
    </source>
</evidence>
<evidence type="ECO:0000313" key="4">
    <source>
        <dbReference type="Proteomes" id="UP001327560"/>
    </source>
</evidence>
<evidence type="ECO:0000259" key="2">
    <source>
        <dbReference type="Pfam" id="PF25055"/>
    </source>
</evidence>
<dbReference type="PANTHER" id="PTHR46168">
    <property type="entry name" value="ARMADILLO REPEAT ONLY 4"/>
    <property type="match status" value="1"/>
</dbReference>
<feature type="compositionally biased region" description="Low complexity" evidence="1">
    <location>
        <begin position="125"/>
        <end position="134"/>
    </location>
</feature>
<dbReference type="Pfam" id="PF25055">
    <property type="entry name" value="DUF7792"/>
    <property type="match status" value="1"/>
</dbReference>
<feature type="compositionally biased region" description="Basic residues" evidence="1">
    <location>
        <begin position="144"/>
        <end position="153"/>
    </location>
</feature>
<dbReference type="EMBL" id="CP136890">
    <property type="protein sequence ID" value="WOK92797.1"/>
    <property type="molecule type" value="Genomic_DNA"/>
</dbReference>
<name>A0AAQ3Q1U3_9LILI</name>
<reference evidence="3 4" key="1">
    <citation type="submission" date="2023-10" db="EMBL/GenBank/DDBJ databases">
        <title>Chromosome-scale genome assembly provides insights into flower coloration mechanisms of Canna indica.</title>
        <authorList>
            <person name="Li C."/>
        </authorList>
    </citation>
    <scope>NUCLEOTIDE SEQUENCE [LARGE SCALE GENOMIC DNA]</scope>
    <source>
        <tissue evidence="3">Flower</tissue>
    </source>
</reference>
<dbReference type="InterPro" id="IPR056694">
    <property type="entry name" value="DUF7792"/>
</dbReference>
<dbReference type="Proteomes" id="UP001327560">
    <property type="component" value="Chromosome 1"/>
</dbReference>
<protein>
    <recommendedName>
        <fullName evidence="2">DUF7792 domain-containing protein</fullName>
    </recommendedName>
</protein>
<feature type="domain" description="DUF7792" evidence="2">
    <location>
        <begin position="1"/>
        <end position="41"/>
    </location>
</feature>
<keyword evidence="4" id="KW-1185">Reference proteome</keyword>
<gene>
    <name evidence="3" type="ORF">Cni_G01489</name>
</gene>
<feature type="region of interest" description="Disordered" evidence="1">
    <location>
        <begin position="125"/>
        <end position="153"/>
    </location>
</feature>
<evidence type="ECO:0000256" key="1">
    <source>
        <dbReference type="SAM" id="MobiDB-lite"/>
    </source>
</evidence>
<proteinExistence type="predicted"/>
<sequence>MDDTEQVLSKALALMDKCRNRSFVHRLFSITLATAFAKISTKTTTPSLTSPGSSVSPLMPSPARSRAVAALISLAQNNQHFAKLIIEEDGIVPLFRLLKEAGQGRGAGRTPLVPSISSGAIPRALTTSPTLASTPPSPRCSRMGLRRSRPWSQ</sequence>
<accession>A0AAQ3Q1U3</accession>
<dbReference type="PANTHER" id="PTHR46168:SF9">
    <property type="entry name" value="ARMADILLO REPEAT ONLY 2"/>
    <property type="match status" value="1"/>
</dbReference>
<dbReference type="AlphaFoldDB" id="A0AAQ3Q1U3"/>
<organism evidence="3 4">
    <name type="scientific">Canna indica</name>
    <name type="common">Indian-shot</name>
    <dbReference type="NCBI Taxonomy" id="4628"/>
    <lineage>
        <taxon>Eukaryota</taxon>
        <taxon>Viridiplantae</taxon>
        <taxon>Streptophyta</taxon>
        <taxon>Embryophyta</taxon>
        <taxon>Tracheophyta</taxon>
        <taxon>Spermatophyta</taxon>
        <taxon>Magnoliopsida</taxon>
        <taxon>Liliopsida</taxon>
        <taxon>Zingiberales</taxon>
        <taxon>Cannaceae</taxon>
        <taxon>Canna</taxon>
    </lineage>
</organism>